<evidence type="ECO:0000313" key="4">
    <source>
        <dbReference type="Proteomes" id="UP000238196"/>
    </source>
</evidence>
<keyword evidence="2" id="KW-0413">Isomerase</keyword>
<comment type="caution">
    <text evidence="3">The sequence shown here is derived from an EMBL/GenBank/DDBJ whole genome shotgun (WGS) entry which is preliminary data.</text>
</comment>
<dbReference type="Gene3D" id="3.40.50.1860">
    <property type="match status" value="4"/>
</dbReference>
<sequence length="491" mass="53617">MIDKYELVDHAEIKQRSYGIVGGLGAIAGADILLKMVRLSQGSSSTGTTNITFEQRNYEETSSSGVGSYDPTRRKFYVYNVLKDLEARNINIALVPCFLSHTFLSEIAPELGLRIVNIFEAIRTHIDKKYSDVRRIGVLTSSYVRDSGIFERELGSSIEILYPRSVAQEKYMTAIYGPLGVRVGNHNGECLDLLFEACADLIEQGAQVIVPGATEVPVLSDALRPLLPVSIIDTNQVYAEYALNVDAVLPTTEYKLGVLGGVGPAATVDFMRKVVRLTQARKDQDHIKMVVEQNPKIPDRTANLVADGDDPTIPLLATCIRLQQDGAMAIAIPCNTAHAFVKKIQPHLSIPIINMLSEVVEYLHANNPSVSRIGLLATSGTVKSGVYHESFESSGMEVLVPDELHQDMVMDAIYGEQGVKAGFTNGLCTDYLMATIKYLTDQGAQAIILGCTELPLIELDISGVSVMLVDPTEILAAKCVWLAQKDILNNQ</sequence>
<dbReference type="PROSITE" id="PS00923">
    <property type="entry name" value="ASP_GLU_RACEMASE_1"/>
    <property type="match status" value="1"/>
</dbReference>
<reference evidence="3 4" key="1">
    <citation type="submission" date="2018-02" db="EMBL/GenBank/DDBJ databases">
        <title>novel marine gammaproteobacteria from coastal saline agro ecosystem.</title>
        <authorList>
            <person name="Krishnan R."/>
            <person name="Ramesh Kumar N."/>
        </authorList>
    </citation>
    <scope>NUCLEOTIDE SEQUENCE [LARGE SCALE GENOMIC DNA]</scope>
    <source>
        <strain evidence="3 4">228</strain>
    </source>
</reference>
<dbReference type="PANTHER" id="PTHR21198">
    <property type="entry name" value="GLUTAMATE RACEMASE"/>
    <property type="match status" value="1"/>
</dbReference>
<dbReference type="InterPro" id="IPR001920">
    <property type="entry name" value="Asp/Glu_race"/>
</dbReference>
<name>A0A2S5KMX1_9PROT</name>
<dbReference type="EMBL" id="PRLP01000080">
    <property type="protein sequence ID" value="PPC75656.1"/>
    <property type="molecule type" value="Genomic_DNA"/>
</dbReference>
<protein>
    <submittedName>
        <fullName evidence="3">Aspartate racemase</fullName>
    </submittedName>
</protein>
<dbReference type="Pfam" id="PF01177">
    <property type="entry name" value="Asp_Glu_race"/>
    <property type="match status" value="2"/>
</dbReference>
<gene>
    <name evidence="3" type="ORF">C4K68_19415</name>
</gene>
<dbReference type="InterPro" id="IPR033134">
    <property type="entry name" value="Asp/Glu_racemase_AS_2"/>
</dbReference>
<dbReference type="GO" id="GO:0047661">
    <property type="term" value="F:amino-acid racemase activity"/>
    <property type="evidence" value="ECO:0007669"/>
    <property type="project" value="InterPro"/>
</dbReference>
<dbReference type="InterPro" id="IPR015942">
    <property type="entry name" value="Asp/Glu/hydantoin_racemase"/>
</dbReference>
<proteinExistence type="inferred from homology"/>
<evidence type="ECO:0000256" key="2">
    <source>
        <dbReference type="ARBA" id="ARBA00023235"/>
    </source>
</evidence>
<dbReference type="OrthoDB" id="9803739at2"/>
<dbReference type="AlphaFoldDB" id="A0A2S5KMX1"/>
<dbReference type="Proteomes" id="UP000238196">
    <property type="component" value="Unassembled WGS sequence"/>
</dbReference>
<evidence type="ECO:0000256" key="1">
    <source>
        <dbReference type="ARBA" id="ARBA00007847"/>
    </source>
</evidence>
<organism evidence="3 4">
    <name type="scientific">Proteobacteria bacterium 228</name>
    <dbReference type="NCBI Taxonomy" id="2083153"/>
    <lineage>
        <taxon>Bacteria</taxon>
        <taxon>Pseudomonadati</taxon>
        <taxon>Pseudomonadota</taxon>
    </lineage>
</organism>
<evidence type="ECO:0000313" key="3">
    <source>
        <dbReference type="EMBL" id="PPC75656.1"/>
    </source>
</evidence>
<accession>A0A2S5KMX1</accession>
<dbReference type="SUPFAM" id="SSF53681">
    <property type="entry name" value="Aspartate/glutamate racemase"/>
    <property type="match status" value="4"/>
</dbReference>
<dbReference type="InterPro" id="IPR004380">
    <property type="entry name" value="Asp_race"/>
</dbReference>
<comment type="similarity">
    <text evidence="1">Belongs to the aspartate/glutamate racemases family.</text>
</comment>
<dbReference type="PROSITE" id="PS00924">
    <property type="entry name" value="ASP_GLU_RACEMASE_2"/>
    <property type="match status" value="1"/>
</dbReference>
<dbReference type="InterPro" id="IPR018187">
    <property type="entry name" value="Asp/Glu_racemase_AS_1"/>
</dbReference>
<dbReference type="PANTHER" id="PTHR21198:SF7">
    <property type="entry name" value="ASPARTATE-GLUTAMATE RACEMASE FAMILY"/>
    <property type="match status" value="1"/>
</dbReference>
<dbReference type="NCBIfam" id="TIGR00035">
    <property type="entry name" value="asp_race"/>
    <property type="match status" value="1"/>
</dbReference>